<accession>A0A815UC76</accession>
<sequence length="26" mass="2766">ALWPTGGSWNPVLTIVAMAMHLADTI</sequence>
<comment type="caution">
    <text evidence="1">The sequence shown here is derived from an EMBL/GenBank/DDBJ whole genome shotgun (WGS) entry which is preliminary data.</text>
</comment>
<name>A0A815UC76_9BILA</name>
<protein>
    <submittedName>
        <fullName evidence="1">Uncharacterized protein</fullName>
    </submittedName>
</protein>
<organism evidence="1 2">
    <name type="scientific">Adineta steineri</name>
    <dbReference type="NCBI Taxonomy" id="433720"/>
    <lineage>
        <taxon>Eukaryota</taxon>
        <taxon>Metazoa</taxon>
        <taxon>Spiralia</taxon>
        <taxon>Gnathifera</taxon>
        <taxon>Rotifera</taxon>
        <taxon>Eurotatoria</taxon>
        <taxon>Bdelloidea</taxon>
        <taxon>Adinetida</taxon>
        <taxon>Adinetidae</taxon>
        <taxon>Adineta</taxon>
    </lineage>
</organism>
<dbReference type="AlphaFoldDB" id="A0A815UC76"/>
<dbReference type="Proteomes" id="UP000663891">
    <property type="component" value="Unassembled WGS sequence"/>
</dbReference>
<feature type="non-terminal residue" evidence="1">
    <location>
        <position position="1"/>
    </location>
</feature>
<dbReference type="EMBL" id="CAJNON010002601">
    <property type="protein sequence ID" value="CAF1513896.1"/>
    <property type="molecule type" value="Genomic_DNA"/>
</dbReference>
<reference evidence="1" key="1">
    <citation type="submission" date="2021-02" db="EMBL/GenBank/DDBJ databases">
        <authorList>
            <person name="Nowell W R."/>
        </authorList>
    </citation>
    <scope>NUCLEOTIDE SEQUENCE</scope>
</reference>
<proteinExistence type="predicted"/>
<evidence type="ECO:0000313" key="1">
    <source>
        <dbReference type="EMBL" id="CAF1513896.1"/>
    </source>
</evidence>
<evidence type="ECO:0000313" key="2">
    <source>
        <dbReference type="Proteomes" id="UP000663891"/>
    </source>
</evidence>
<gene>
    <name evidence="1" type="ORF">VCS650_LOCUS42922</name>
</gene>